<keyword evidence="8 12" id="KW-0906">Nuclear pore complex</keyword>
<keyword evidence="4 12" id="KW-0813">Transport</keyword>
<dbReference type="Pfam" id="PF05172">
    <property type="entry name" value="RRM_Nup35"/>
    <property type="match status" value="1"/>
</dbReference>
<evidence type="ECO:0000259" key="14">
    <source>
        <dbReference type="PROSITE" id="PS51472"/>
    </source>
</evidence>
<evidence type="ECO:0000313" key="15">
    <source>
        <dbReference type="Proteomes" id="UP000504634"/>
    </source>
</evidence>
<dbReference type="GO" id="GO:0006607">
    <property type="term" value="P:NLS-bearing protein import into nucleus"/>
    <property type="evidence" value="ECO:0007669"/>
    <property type="project" value="TreeGrafter"/>
</dbReference>
<dbReference type="GO" id="GO:0031965">
    <property type="term" value="C:nuclear membrane"/>
    <property type="evidence" value="ECO:0007669"/>
    <property type="project" value="InterPro"/>
</dbReference>
<keyword evidence="15" id="KW-1185">Reference proteome</keyword>
<protein>
    <recommendedName>
        <fullName evidence="3">Nucleoporin NUP35</fullName>
    </recommendedName>
    <alternativeName>
        <fullName evidence="11">35 kDa nucleoporin</fullName>
    </alternativeName>
    <alternativeName>
        <fullName evidence="10">Nucleoporin NUP53</fullName>
    </alternativeName>
</protein>
<evidence type="ECO:0000256" key="10">
    <source>
        <dbReference type="ARBA" id="ARBA00029997"/>
    </source>
</evidence>
<dbReference type="GO" id="GO:0044615">
    <property type="term" value="C:nuclear pore nuclear basket"/>
    <property type="evidence" value="ECO:0007669"/>
    <property type="project" value="TreeGrafter"/>
</dbReference>
<accession>A0A6J2TU12</accession>
<dbReference type="CTD" id="129401"/>
<gene>
    <name evidence="16" type="primary">LOC115627511</name>
</gene>
<dbReference type="InterPro" id="IPR012677">
    <property type="entry name" value="Nucleotide-bd_a/b_plait_sf"/>
</dbReference>
<evidence type="ECO:0000256" key="3">
    <source>
        <dbReference type="ARBA" id="ARBA00016439"/>
    </source>
</evidence>
<dbReference type="RefSeq" id="XP_030379065.1">
    <property type="nucleotide sequence ID" value="XM_030523205.1"/>
</dbReference>
<organism evidence="15 16">
    <name type="scientific">Drosophila lebanonensis</name>
    <name type="common">Fruit fly</name>
    <name type="synonym">Scaptodrosophila lebanonensis</name>
    <dbReference type="NCBI Taxonomy" id="7225"/>
    <lineage>
        <taxon>Eukaryota</taxon>
        <taxon>Metazoa</taxon>
        <taxon>Ecdysozoa</taxon>
        <taxon>Arthropoda</taxon>
        <taxon>Hexapoda</taxon>
        <taxon>Insecta</taxon>
        <taxon>Pterygota</taxon>
        <taxon>Neoptera</taxon>
        <taxon>Endopterygota</taxon>
        <taxon>Diptera</taxon>
        <taxon>Brachycera</taxon>
        <taxon>Muscomorpha</taxon>
        <taxon>Ephydroidea</taxon>
        <taxon>Drosophilidae</taxon>
        <taxon>Scaptodrosophila</taxon>
    </lineage>
</organism>
<name>A0A6J2TU12_DROLE</name>
<comment type="similarity">
    <text evidence="2">Belongs to the Nup35 family.</text>
</comment>
<dbReference type="InterPro" id="IPR035979">
    <property type="entry name" value="RBD_domain_sf"/>
</dbReference>
<evidence type="ECO:0000256" key="6">
    <source>
        <dbReference type="ARBA" id="ARBA00022927"/>
    </source>
</evidence>
<evidence type="ECO:0000256" key="11">
    <source>
        <dbReference type="ARBA" id="ARBA00030250"/>
    </source>
</evidence>
<evidence type="ECO:0000256" key="8">
    <source>
        <dbReference type="ARBA" id="ARBA00023132"/>
    </source>
</evidence>
<comment type="subcellular location">
    <subcellularLocation>
        <location evidence="1">Nucleus</location>
        <location evidence="1">Nuclear pore complex</location>
    </subcellularLocation>
</comment>
<feature type="compositionally biased region" description="Low complexity" evidence="13">
    <location>
        <begin position="7"/>
        <end position="25"/>
    </location>
</feature>
<dbReference type="Gene3D" id="3.30.70.330">
    <property type="match status" value="1"/>
</dbReference>
<keyword evidence="5 12" id="KW-0509">mRNA transport</keyword>
<evidence type="ECO:0000256" key="12">
    <source>
        <dbReference type="PROSITE-ProRule" id="PRU00804"/>
    </source>
</evidence>
<evidence type="ECO:0000256" key="13">
    <source>
        <dbReference type="SAM" id="MobiDB-lite"/>
    </source>
</evidence>
<dbReference type="Proteomes" id="UP000504634">
    <property type="component" value="Unplaced"/>
</dbReference>
<evidence type="ECO:0000256" key="1">
    <source>
        <dbReference type="ARBA" id="ARBA00004567"/>
    </source>
</evidence>
<keyword evidence="6" id="KW-0653">Protein transport</keyword>
<proteinExistence type="inferred from homology"/>
<dbReference type="PANTHER" id="PTHR21527:SF6">
    <property type="entry name" value="NUCLEOPORIN NUP35"/>
    <property type="match status" value="1"/>
</dbReference>
<evidence type="ECO:0000256" key="2">
    <source>
        <dbReference type="ARBA" id="ARBA00009454"/>
    </source>
</evidence>
<dbReference type="InterPro" id="IPR017389">
    <property type="entry name" value="Nucleoporin_NUP53"/>
</dbReference>
<keyword evidence="9 12" id="KW-0539">Nucleus</keyword>
<dbReference type="GO" id="GO:0044613">
    <property type="term" value="C:nuclear pore central transport channel"/>
    <property type="evidence" value="ECO:0007669"/>
    <property type="project" value="TreeGrafter"/>
</dbReference>
<evidence type="ECO:0000313" key="16">
    <source>
        <dbReference type="RefSeq" id="XP_030379065.1"/>
    </source>
</evidence>
<dbReference type="InterPro" id="IPR007846">
    <property type="entry name" value="RRM_NUP35_dom"/>
</dbReference>
<dbReference type="GO" id="GO:0051028">
    <property type="term" value="P:mRNA transport"/>
    <property type="evidence" value="ECO:0007669"/>
    <property type="project" value="UniProtKB-UniRule"/>
</dbReference>
<dbReference type="SUPFAM" id="SSF54928">
    <property type="entry name" value="RNA-binding domain, RBD"/>
    <property type="match status" value="1"/>
</dbReference>
<keyword evidence="7" id="KW-0811">Translocation</keyword>
<feature type="region of interest" description="Disordered" evidence="13">
    <location>
        <begin position="1"/>
        <end position="48"/>
    </location>
</feature>
<evidence type="ECO:0000256" key="4">
    <source>
        <dbReference type="ARBA" id="ARBA00022448"/>
    </source>
</evidence>
<evidence type="ECO:0000256" key="7">
    <source>
        <dbReference type="ARBA" id="ARBA00023010"/>
    </source>
</evidence>
<dbReference type="PROSITE" id="PS51472">
    <property type="entry name" value="RRM_NUP35"/>
    <property type="match status" value="1"/>
</dbReference>
<dbReference type="GO" id="GO:0005543">
    <property type="term" value="F:phospholipid binding"/>
    <property type="evidence" value="ECO:0007669"/>
    <property type="project" value="TreeGrafter"/>
</dbReference>
<dbReference type="CDD" id="cd12441">
    <property type="entry name" value="RRM_Nup53_like"/>
    <property type="match status" value="1"/>
</dbReference>
<dbReference type="GeneID" id="115627511"/>
<reference evidence="16" key="1">
    <citation type="submission" date="2025-08" db="UniProtKB">
        <authorList>
            <consortium name="RefSeq"/>
        </authorList>
    </citation>
    <scope>IDENTIFICATION</scope>
    <source>
        <strain evidence="16">11010-0011.00</strain>
        <tissue evidence="16">Whole body</tissue>
    </source>
</reference>
<dbReference type="PIRSF" id="PIRSF038119">
    <property type="entry name" value="Nucleoporin_NUP53"/>
    <property type="match status" value="1"/>
</dbReference>
<feature type="domain" description="RRM Nup35-type" evidence="14">
    <location>
        <begin position="217"/>
        <end position="298"/>
    </location>
</feature>
<dbReference type="GO" id="GO:0006999">
    <property type="term" value="P:nuclear pore organization"/>
    <property type="evidence" value="ECO:0007669"/>
    <property type="project" value="TreeGrafter"/>
</dbReference>
<feature type="compositionally biased region" description="Polar residues" evidence="13">
    <location>
        <begin position="38"/>
        <end position="47"/>
    </location>
</feature>
<dbReference type="FunFam" id="3.30.70.330:FF:000095">
    <property type="entry name" value="Putative Nucleoporin NUP53"/>
    <property type="match status" value="1"/>
</dbReference>
<dbReference type="OrthoDB" id="3365060at2759"/>
<dbReference type="GO" id="GO:0003676">
    <property type="term" value="F:nucleic acid binding"/>
    <property type="evidence" value="ECO:0007669"/>
    <property type="project" value="InterPro"/>
</dbReference>
<dbReference type="PANTHER" id="PTHR21527">
    <property type="entry name" value="NUCLEOPORIN NUP35"/>
    <property type="match status" value="1"/>
</dbReference>
<dbReference type="GO" id="GO:0017056">
    <property type="term" value="F:structural constituent of nuclear pore"/>
    <property type="evidence" value="ECO:0007669"/>
    <property type="project" value="InterPro"/>
</dbReference>
<sequence>MEPMTLGSPVNSPSSNAAGNNQNQSQYLPPFLMGDPQTMPSHNNTLSPKPGRYNVSFGPTSPTHSAPQDFNRSALGTRTLFGGASFSGSGAGTPNTVISPGFGPVPLTPQHTTSHQTGPPTQGLFDTLRNDNSSLTTQRTHLGVLQTPQSHLNTTPYNMSRANLNYSLNQSYNQAGNNHLDDSYLPNAPNAVNASMRALCSPLGANMSPLGTSPQPRNADFWVTIFGFPPGGTSMILQNFTQCGTIMDVVHAPQNGNWMHVRFSSRIESDRALNYNQKVIGGNFMIGVIRCTERSVIDKENSNVSSNTDVELTRPKVRPLAQQSFKIAQQDNAVSPNKNVPQKSTGLVNKAIDLFFGW</sequence>
<dbReference type="AlphaFoldDB" id="A0A6J2TU12"/>
<evidence type="ECO:0000256" key="9">
    <source>
        <dbReference type="ARBA" id="ARBA00023242"/>
    </source>
</evidence>
<evidence type="ECO:0000256" key="5">
    <source>
        <dbReference type="ARBA" id="ARBA00022816"/>
    </source>
</evidence>